<evidence type="ECO:0000313" key="3">
    <source>
        <dbReference type="Proteomes" id="UP000824890"/>
    </source>
</evidence>
<dbReference type="InterPro" id="IPR023614">
    <property type="entry name" value="Porin_dom_sf"/>
</dbReference>
<dbReference type="Pfam" id="PF01459">
    <property type="entry name" value="Porin_3"/>
    <property type="match status" value="1"/>
</dbReference>
<gene>
    <name evidence="2" type="ORF">HID58_073663</name>
</gene>
<protein>
    <submittedName>
        <fullName evidence="2">Uncharacterized protein</fullName>
    </submittedName>
</protein>
<reference evidence="2 3" key="1">
    <citation type="submission" date="2021-05" db="EMBL/GenBank/DDBJ databases">
        <title>Genome Assembly of Synthetic Allotetraploid Brassica napus Reveals Homoeologous Exchanges between Subgenomes.</title>
        <authorList>
            <person name="Davis J.T."/>
        </authorList>
    </citation>
    <scope>NUCLEOTIDE SEQUENCE [LARGE SCALE GENOMIC DNA]</scope>
    <source>
        <strain evidence="3">cv. Da-Ae</strain>
        <tissue evidence="2">Seedling</tissue>
    </source>
</reference>
<dbReference type="EMBL" id="JAGKQM010000016">
    <property type="protein sequence ID" value="KAH0876301.1"/>
    <property type="molecule type" value="Genomic_DNA"/>
</dbReference>
<dbReference type="PANTHER" id="PTHR11743">
    <property type="entry name" value="VOLTAGE-DEPENDENT ANION-SELECTIVE CHANNEL"/>
    <property type="match status" value="1"/>
</dbReference>
<dbReference type="PANTHER" id="PTHR11743:SF50">
    <property type="entry name" value="MITOCHONDRIAL OUTER MEMBRANE PROTEIN PORIN 3"/>
    <property type="match status" value="1"/>
</dbReference>
<dbReference type="InterPro" id="IPR027246">
    <property type="entry name" value="Porin_Euk/Tom40"/>
</dbReference>
<sequence>MSLNPPTRIIFLRRKKITDFLLKSLCPLTLVSSGALISHWKFGEYTSLYPYESSWIITFQGTLNLGATLILAEKQEVYANNPFAYPDKHPFSAYLTHQNDLLAISPNDIFLGEGRFSWSVKSVTNEFTIRTNSTLAFKSTINQIAFRVLPGLSAVSEFDTAIANSGKLQVQFMHDYASFKASIGGLFHDTNIGVSSVIGTKNLSLGLDLLLHTNNLNVTKFDGAFAYTTAERRTSSIAMNEMAHVLVASYHQLVNSDTSFGAQFRYSFIDQVPVLTLGVEHRLDPHLWLKARADNTGQVSAIFQWYFMRVLGEFRPAYLPRIGLGIALSF</sequence>
<dbReference type="Proteomes" id="UP000824890">
    <property type="component" value="Unassembled WGS sequence"/>
</dbReference>
<keyword evidence="3" id="KW-1185">Reference proteome</keyword>
<proteinExistence type="inferred from homology"/>
<comment type="caution">
    <text evidence="2">The sequence shown here is derived from an EMBL/GenBank/DDBJ whole genome shotgun (WGS) entry which is preliminary data.</text>
</comment>
<evidence type="ECO:0000256" key="1">
    <source>
        <dbReference type="ARBA" id="ARBA00009624"/>
    </source>
</evidence>
<dbReference type="Gene3D" id="2.40.160.10">
    <property type="entry name" value="Porin"/>
    <property type="match status" value="1"/>
</dbReference>
<dbReference type="InterPro" id="IPR001925">
    <property type="entry name" value="Porin_Euk"/>
</dbReference>
<accession>A0ABQ7Z7U2</accession>
<organism evidence="2 3">
    <name type="scientific">Brassica napus</name>
    <name type="common">Rape</name>
    <dbReference type="NCBI Taxonomy" id="3708"/>
    <lineage>
        <taxon>Eukaryota</taxon>
        <taxon>Viridiplantae</taxon>
        <taxon>Streptophyta</taxon>
        <taxon>Embryophyta</taxon>
        <taxon>Tracheophyta</taxon>
        <taxon>Spermatophyta</taxon>
        <taxon>Magnoliopsida</taxon>
        <taxon>eudicotyledons</taxon>
        <taxon>Gunneridae</taxon>
        <taxon>Pentapetalae</taxon>
        <taxon>rosids</taxon>
        <taxon>malvids</taxon>
        <taxon>Brassicales</taxon>
        <taxon>Brassicaceae</taxon>
        <taxon>Brassiceae</taxon>
        <taxon>Brassica</taxon>
    </lineage>
</organism>
<comment type="similarity">
    <text evidence="1">Belongs to the eukaryotic mitochondrial porin (TC 1.B.8.1) family.</text>
</comment>
<name>A0ABQ7Z7U2_BRANA</name>
<evidence type="ECO:0000313" key="2">
    <source>
        <dbReference type="EMBL" id="KAH0876301.1"/>
    </source>
</evidence>